<feature type="compositionally biased region" description="Polar residues" evidence="8">
    <location>
        <begin position="1"/>
        <end position="10"/>
    </location>
</feature>
<comment type="similarity">
    <text evidence="7">Belongs to the AP2/ERF transcription factor family. ERF subfamily.</text>
</comment>
<gene>
    <name evidence="10" type="ORF">CSSPJE1EN2_LOCUS15693</name>
</gene>
<dbReference type="InterPro" id="IPR001471">
    <property type="entry name" value="AP2/ERF_dom"/>
</dbReference>
<dbReference type="CDD" id="cd00018">
    <property type="entry name" value="AP2"/>
    <property type="match status" value="1"/>
</dbReference>
<feature type="compositionally biased region" description="Basic and acidic residues" evidence="8">
    <location>
        <begin position="11"/>
        <end position="22"/>
    </location>
</feature>
<evidence type="ECO:0000313" key="10">
    <source>
        <dbReference type="EMBL" id="CAK9873123.1"/>
    </source>
</evidence>
<dbReference type="InterPro" id="IPR036955">
    <property type="entry name" value="AP2/ERF_dom_sf"/>
</dbReference>
<comment type="subcellular location">
    <subcellularLocation>
        <location evidence="1">Nucleus</location>
    </subcellularLocation>
</comment>
<dbReference type="PANTHER" id="PTHR31839">
    <property type="entry name" value="DEHYDRATION-RESPONSIVE ELEMENT-BINDING PROTEIN 1D"/>
    <property type="match status" value="1"/>
</dbReference>
<accession>A0ABP1BCZ0</accession>
<feature type="compositionally biased region" description="Gly residues" evidence="8">
    <location>
        <begin position="42"/>
        <end position="53"/>
    </location>
</feature>
<name>A0ABP1BCZ0_9BRYO</name>
<proteinExistence type="inferred from homology"/>
<evidence type="ECO:0000256" key="7">
    <source>
        <dbReference type="ARBA" id="ARBA00024343"/>
    </source>
</evidence>
<dbReference type="EMBL" id="OZ023704">
    <property type="protein sequence ID" value="CAK9873123.1"/>
    <property type="molecule type" value="Genomic_DNA"/>
</dbReference>
<dbReference type="Gene3D" id="3.30.730.10">
    <property type="entry name" value="AP2/ERF domain"/>
    <property type="match status" value="1"/>
</dbReference>
<protein>
    <recommendedName>
        <fullName evidence="9">AP2/ERF domain-containing protein</fullName>
    </recommendedName>
</protein>
<dbReference type="PROSITE" id="PS51032">
    <property type="entry name" value="AP2_ERF"/>
    <property type="match status" value="1"/>
</dbReference>
<evidence type="ECO:0000256" key="6">
    <source>
        <dbReference type="ARBA" id="ARBA00023242"/>
    </source>
</evidence>
<evidence type="ECO:0000256" key="2">
    <source>
        <dbReference type="ARBA" id="ARBA00023015"/>
    </source>
</evidence>
<dbReference type="Pfam" id="PF00847">
    <property type="entry name" value="AP2"/>
    <property type="match status" value="1"/>
</dbReference>
<reference evidence="10" key="1">
    <citation type="submission" date="2024-03" db="EMBL/GenBank/DDBJ databases">
        <authorList>
            <consortium name="ELIXIR-Norway"/>
            <consortium name="Elixir Norway"/>
        </authorList>
    </citation>
    <scope>NUCLEOTIDE SEQUENCE</scope>
</reference>
<dbReference type="InterPro" id="IPR016177">
    <property type="entry name" value="DNA-bd_dom_sf"/>
</dbReference>
<evidence type="ECO:0000313" key="11">
    <source>
        <dbReference type="Proteomes" id="UP001497522"/>
    </source>
</evidence>
<feature type="region of interest" description="Disordered" evidence="8">
    <location>
        <begin position="1"/>
        <end position="64"/>
    </location>
</feature>
<dbReference type="Proteomes" id="UP001497522">
    <property type="component" value="Chromosome 3"/>
</dbReference>
<feature type="domain" description="AP2/ERF" evidence="9">
    <location>
        <begin position="57"/>
        <end position="117"/>
    </location>
</feature>
<dbReference type="SUPFAM" id="SSF54171">
    <property type="entry name" value="DNA-binding domain"/>
    <property type="match status" value="1"/>
</dbReference>
<dbReference type="InterPro" id="IPR045277">
    <property type="entry name" value="DRE1A-I"/>
</dbReference>
<dbReference type="PANTHER" id="PTHR31839:SF2">
    <property type="entry name" value="DEHYDRATION-RESPONSIVE ELEMENT-BINDING PROTEIN 1D"/>
    <property type="match status" value="1"/>
</dbReference>
<sequence length="160" mass="17844">MRLHASSSPDRSYKSRNIDLNKEPTAWDDNTDDHASSTSCCTGGGGGGGGGGDSTAPFRGVRHRPELNKWVTEIRPTSQKRKIWLGTYETPQEAARAYDVGIYYTRKKIPYNFPDSPHHLQNQPISPELPWETFAALVKQRATLAAKRHRVNLQEATPAQ</sequence>
<keyword evidence="4" id="KW-0010">Activator</keyword>
<keyword evidence="11" id="KW-1185">Reference proteome</keyword>
<evidence type="ECO:0000256" key="4">
    <source>
        <dbReference type="ARBA" id="ARBA00023159"/>
    </source>
</evidence>
<keyword evidence="6" id="KW-0539">Nucleus</keyword>
<organism evidence="10 11">
    <name type="scientific">Sphagnum jensenii</name>
    <dbReference type="NCBI Taxonomy" id="128206"/>
    <lineage>
        <taxon>Eukaryota</taxon>
        <taxon>Viridiplantae</taxon>
        <taxon>Streptophyta</taxon>
        <taxon>Embryophyta</taxon>
        <taxon>Bryophyta</taxon>
        <taxon>Sphagnophytina</taxon>
        <taxon>Sphagnopsida</taxon>
        <taxon>Sphagnales</taxon>
        <taxon>Sphagnaceae</taxon>
        <taxon>Sphagnum</taxon>
    </lineage>
</organism>
<keyword evidence="3" id="KW-0238">DNA-binding</keyword>
<dbReference type="SMART" id="SM00380">
    <property type="entry name" value="AP2"/>
    <property type="match status" value="1"/>
</dbReference>
<evidence type="ECO:0000256" key="1">
    <source>
        <dbReference type="ARBA" id="ARBA00004123"/>
    </source>
</evidence>
<keyword evidence="5" id="KW-0804">Transcription</keyword>
<evidence type="ECO:0000256" key="8">
    <source>
        <dbReference type="SAM" id="MobiDB-lite"/>
    </source>
</evidence>
<evidence type="ECO:0000259" key="9">
    <source>
        <dbReference type="PROSITE" id="PS51032"/>
    </source>
</evidence>
<evidence type="ECO:0000256" key="5">
    <source>
        <dbReference type="ARBA" id="ARBA00023163"/>
    </source>
</evidence>
<keyword evidence="2" id="KW-0805">Transcription regulation</keyword>
<evidence type="ECO:0000256" key="3">
    <source>
        <dbReference type="ARBA" id="ARBA00023125"/>
    </source>
</evidence>